<dbReference type="PANTHER" id="PTHR30290:SF9">
    <property type="entry name" value="OLIGOPEPTIDE-BINDING PROTEIN APPA"/>
    <property type="match status" value="1"/>
</dbReference>
<evidence type="ECO:0000256" key="3">
    <source>
        <dbReference type="ARBA" id="ARBA00022448"/>
    </source>
</evidence>
<evidence type="ECO:0000259" key="5">
    <source>
        <dbReference type="Pfam" id="PF00496"/>
    </source>
</evidence>
<accession>A0A6I0F4J9</accession>
<keyword evidence="3" id="KW-0813">Transport</keyword>
<keyword evidence="4" id="KW-0732">Signal</keyword>
<dbReference type="AlphaFoldDB" id="A0A6I0F4J9"/>
<feature type="domain" description="Solute-binding protein family 5" evidence="5">
    <location>
        <begin position="47"/>
        <end position="401"/>
    </location>
</feature>
<name>A0A6I0F4J9_9FIRM</name>
<dbReference type="InterPro" id="IPR000914">
    <property type="entry name" value="SBP_5_dom"/>
</dbReference>
<dbReference type="Proteomes" id="UP000468766">
    <property type="component" value="Unassembled WGS sequence"/>
</dbReference>
<dbReference type="Gene3D" id="3.40.190.10">
    <property type="entry name" value="Periplasmic binding protein-like II"/>
    <property type="match status" value="1"/>
</dbReference>
<evidence type="ECO:0000256" key="4">
    <source>
        <dbReference type="ARBA" id="ARBA00022729"/>
    </source>
</evidence>
<evidence type="ECO:0000313" key="7">
    <source>
        <dbReference type="Proteomes" id="UP000468766"/>
    </source>
</evidence>
<dbReference type="GO" id="GO:1904680">
    <property type="term" value="F:peptide transmembrane transporter activity"/>
    <property type="evidence" value="ECO:0007669"/>
    <property type="project" value="TreeGrafter"/>
</dbReference>
<gene>
    <name evidence="6" type="ORF">F9B85_05895</name>
</gene>
<dbReference type="Gene3D" id="3.10.105.10">
    <property type="entry name" value="Dipeptide-binding Protein, Domain 3"/>
    <property type="match status" value="1"/>
</dbReference>
<evidence type="ECO:0000256" key="2">
    <source>
        <dbReference type="ARBA" id="ARBA00005695"/>
    </source>
</evidence>
<dbReference type="SUPFAM" id="SSF53850">
    <property type="entry name" value="Periplasmic binding protein-like II"/>
    <property type="match status" value="1"/>
</dbReference>
<keyword evidence="7" id="KW-1185">Reference proteome</keyword>
<organism evidence="6 7">
    <name type="scientific">Heliorestis acidaminivorans</name>
    <dbReference type="NCBI Taxonomy" id="553427"/>
    <lineage>
        <taxon>Bacteria</taxon>
        <taxon>Bacillati</taxon>
        <taxon>Bacillota</taxon>
        <taxon>Clostridia</taxon>
        <taxon>Eubacteriales</taxon>
        <taxon>Heliobacteriaceae</taxon>
        <taxon>Heliorestis</taxon>
    </lineage>
</organism>
<proteinExistence type="inferred from homology"/>
<reference evidence="6 7" key="1">
    <citation type="submission" date="2019-10" db="EMBL/GenBank/DDBJ databases">
        <title>Whole-genome sequence of the extremophile Heliorestis acidaminivorans DSM 24790.</title>
        <authorList>
            <person name="Kyndt J.A."/>
            <person name="Meyer T.E."/>
        </authorList>
    </citation>
    <scope>NUCLEOTIDE SEQUENCE [LARGE SCALE GENOMIC DNA]</scope>
    <source>
        <strain evidence="6 7">DSM 24790</strain>
    </source>
</reference>
<dbReference type="InterPro" id="IPR030678">
    <property type="entry name" value="Peptide/Ni-bd"/>
</dbReference>
<comment type="caution">
    <text evidence="6">The sequence shown here is derived from an EMBL/GenBank/DDBJ whole genome shotgun (WGS) entry which is preliminary data.</text>
</comment>
<dbReference type="CDD" id="cd08518">
    <property type="entry name" value="PBP2_NikA_DppA_OppA_like_19"/>
    <property type="match status" value="1"/>
</dbReference>
<sequence length="503" mass="56372">MATENKKELILAIGSEPDEGFDPTTGWGRYGSPLFQSTLLKRNNDMEIVKDLATEYSVSDDGLVWTVTIRDDVKFSDSTSLTAHDVVFTYQTAQESSSVVDLTVMDRVEALDDYTVQFTLKKPQSTFVNLLVTLGIVPKDSYSSDYGQNPIGSGPFKFVQWDKGQQLIVEANPEYYGAKPYFEKLTFLYLSEETAFAAARAGQVDVAAIVPAFANQQVPGMRLLALESVDNRGIMFPYTMEGNKTEEGHPIGNAVTSDLAIRKAINVAIDREALVEGILNGYGSPAYSVSDKMPWWNPDTVIQDGNLEEAKKILADGQWEDRDGDGIVEKGSLKAEFTLIYSASDNTRQSLAIAVADQLKQIGIKVNVEGKSWDEIKKQMHSNAVVFGWGSHDPLEMYHLYHSKYRGVSWYNTGYYANDLVDKYLDKALTAKDEETANQYWQKAQWDGSTGFSAKGDAPWAWLVNHNHLYLVKENLYMGQQKIQPHGHGWPLTDNIEAWRWEN</sequence>
<dbReference type="InterPro" id="IPR039424">
    <property type="entry name" value="SBP_5"/>
</dbReference>
<dbReference type="Pfam" id="PF00496">
    <property type="entry name" value="SBP_bac_5"/>
    <property type="match status" value="1"/>
</dbReference>
<evidence type="ECO:0000313" key="6">
    <source>
        <dbReference type="EMBL" id="KAB2953502.1"/>
    </source>
</evidence>
<evidence type="ECO:0000256" key="1">
    <source>
        <dbReference type="ARBA" id="ARBA00004193"/>
    </source>
</evidence>
<dbReference type="PROSITE" id="PS01040">
    <property type="entry name" value="SBP_BACTERIAL_5"/>
    <property type="match status" value="1"/>
</dbReference>
<comment type="subcellular location">
    <subcellularLocation>
        <location evidence="1">Cell membrane</location>
        <topology evidence="1">Lipid-anchor</topology>
    </subcellularLocation>
</comment>
<protein>
    <submittedName>
        <fullName evidence="6">ABC transporter substrate-binding protein</fullName>
    </submittedName>
</protein>
<dbReference type="EMBL" id="WBXO01000003">
    <property type="protein sequence ID" value="KAB2953502.1"/>
    <property type="molecule type" value="Genomic_DNA"/>
</dbReference>
<dbReference type="InterPro" id="IPR023765">
    <property type="entry name" value="SBP_5_CS"/>
</dbReference>
<dbReference type="GO" id="GO:0042597">
    <property type="term" value="C:periplasmic space"/>
    <property type="evidence" value="ECO:0007669"/>
    <property type="project" value="UniProtKB-ARBA"/>
</dbReference>
<dbReference type="GO" id="GO:0043190">
    <property type="term" value="C:ATP-binding cassette (ABC) transporter complex"/>
    <property type="evidence" value="ECO:0007669"/>
    <property type="project" value="InterPro"/>
</dbReference>
<dbReference type="GO" id="GO:0015833">
    <property type="term" value="P:peptide transport"/>
    <property type="evidence" value="ECO:0007669"/>
    <property type="project" value="TreeGrafter"/>
</dbReference>
<comment type="similarity">
    <text evidence="2">Belongs to the bacterial solute-binding protein 5 family.</text>
</comment>
<dbReference type="PIRSF" id="PIRSF002741">
    <property type="entry name" value="MppA"/>
    <property type="match status" value="1"/>
</dbReference>
<dbReference type="OrthoDB" id="239741at2"/>
<dbReference type="PANTHER" id="PTHR30290">
    <property type="entry name" value="PERIPLASMIC BINDING COMPONENT OF ABC TRANSPORTER"/>
    <property type="match status" value="1"/>
</dbReference>